<feature type="transmembrane region" description="Helical" evidence="1">
    <location>
        <begin position="18"/>
        <end position="36"/>
    </location>
</feature>
<reference evidence="4" key="3">
    <citation type="submission" date="2015-04" db="UniProtKB">
        <authorList>
            <consortium name="EnsemblPlants"/>
        </authorList>
    </citation>
    <scope>IDENTIFICATION</scope>
    <source>
        <strain evidence="4">cv. Jemalong A17</strain>
    </source>
</reference>
<dbReference type="Proteomes" id="UP000265566">
    <property type="component" value="Chromosome 6"/>
</dbReference>
<dbReference type="EnsemblPlants" id="KEH26113">
    <property type="protein sequence ID" value="KEH26113"/>
    <property type="gene ID" value="MTR_6g445430"/>
</dbReference>
<dbReference type="Proteomes" id="UP000002051">
    <property type="component" value="Chromosome 6"/>
</dbReference>
<gene>
    <name evidence="2" type="ordered locus">MTR_6g445430</name>
    <name evidence="3" type="ORF">MtrunA17_Chr6g0471671</name>
</gene>
<reference evidence="3" key="4">
    <citation type="journal article" date="2018" name="Nat. Plants">
        <title>Whole-genome landscape of Medicago truncatula symbiotic genes.</title>
        <authorList>
            <person name="Pecrix Y."/>
            <person name="Gamas P."/>
            <person name="Carrere S."/>
        </authorList>
    </citation>
    <scope>NUCLEOTIDE SEQUENCE</scope>
    <source>
        <tissue evidence="3">Leaves</tissue>
    </source>
</reference>
<dbReference type="Gramene" id="rna36194">
    <property type="protein sequence ID" value="RHN51695.1"/>
    <property type="gene ID" value="gene36194"/>
</dbReference>
<name>A0A072UAI8_MEDTR</name>
<evidence type="ECO:0000313" key="5">
    <source>
        <dbReference type="Proteomes" id="UP000002051"/>
    </source>
</evidence>
<dbReference type="EMBL" id="PSQE01000006">
    <property type="protein sequence ID" value="RHN51695.1"/>
    <property type="molecule type" value="Genomic_DNA"/>
</dbReference>
<evidence type="ECO:0000256" key="1">
    <source>
        <dbReference type="SAM" id="Phobius"/>
    </source>
</evidence>
<evidence type="ECO:0000313" key="3">
    <source>
        <dbReference type="EMBL" id="RHN51695.1"/>
    </source>
</evidence>
<dbReference type="EMBL" id="CM001222">
    <property type="protein sequence ID" value="KEH26113.1"/>
    <property type="molecule type" value="Genomic_DNA"/>
</dbReference>
<dbReference type="HOGENOM" id="CLU_1527464_0_0_1"/>
<sequence length="179" mass="21261">MREKTVNQVIANISTNNAILQIVLILILFGQVTYAWNWNNWLNCLGATLYTITIEKLYPGEINIECYSTDHSTKIMTYKKNETFFDFTFCGLYDWWFGETAPWYCFVYTNSPTCESGVDQKAFEVFNENFDCAKEKEAYCEWRLHPRYPILYNPKKKILENRFYNATSCFIDPDRPHRL</sequence>
<accession>A0A072UAI8</accession>
<reference evidence="2 5" key="1">
    <citation type="journal article" date="2011" name="Nature">
        <title>The Medicago genome provides insight into the evolution of rhizobial symbioses.</title>
        <authorList>
            <person name="Young N.D."/>
            <person name="Debelle F."/>
            <person name="Oldroyd G.E."/>
            <person name="Geurts R."/>
            <person name="Cannon S.B."/>
            <person name="Udvardi M.K."/>
            <person name="Benedito V.A."/>
            <person name="Mayer K.F."/>
            <person name="Gouzy J."/>
            <person name="Schoof H."/>
            <person name="Van de Peer Y."/>
            <person name="Proost S."/>
            <person name="Cook D.R."/>
            <person name="Meyers B.C."/>
            <person name="Spannagl M."/>
            <person name="Cheung F."/>
            <person name="De Mita S."/>
            <person name="Krishnakumar V."/>
            <person name="Gundlach H."/>
            <person name="Zhou S."/>
            <person name="Mudge J."/>
            <person name="Bharti A.K."/>
            <person name="Murray J.D."/>
            <person name="Naoumkina M.A."/>
            <person name="Rosen B."/>
            <person name="Silverstein K.A."/>
            <person name="Tang H."/>
            <person name="Rombauts S."/>
            <person name="Zhao P.X."/>
            <person name="Zhou P."/>
            <person name="Barbe V."/>
            <person name="Bardou P."/>
            <person name="Bechner M."/>
            <person name="Bellec A."/>
            <person name="Berger A."/>
            <person name="Berges H."/>
            <person name="Bidwell S."/>
            <person name="Bisseling T."/>
            <person name="Choisne N."/>
            <person name="Couloux A."/>
            <person name="Denny R."/>
            <person name="Deshpande S."/>
            <person name="Dai X."/>
            <person name="Doyle J.J."/>
            <person name="Dudez A.M."/>
            <person name="Farmer A.D."/>
            <person name="Fouteau S."/>
            <person name="Franken C."/>
            <person name="Gibelin C."/>
            <person name="Gish J."/>
            <person name="Goldstein S."/>
            <person name="Gonzalez A.J."/>
            <person name="Green P.J."/>
            <person name="Hallab A."/>
            <person name="Hartog M."/>
            <person name="Hua A."/>
            <person name="Humphray S.J."/>
            <person name="Jeong D.H."/>
            <person name="Jing Y."/>
            <person name="Jocker A."/>
            <person name="Kenton S.M."/>
            <person name="Kim D.J."/>
            <person name="Klee K."/>
            <person name="Lai H."/>
            <person name="Lang C."/>
            <person name="Lin S."/>
            <person name="Macmil S.L."/>
            <person name="Magdelenat G."/>
            <person name="Matthews L."/>
            <person name="McCorrison J."/>
            <person name="Monaghan E.L."/>
            <person name="Mun J.H."/>
            <person name="Najar F.Z."/>
            <person name="Nicholson C."/>
            <person name="Noirot C."/>
            <person name="O'Bleness M."/>
            <person name="Paule C.R."/>
            <person name="Poulain J."/>
            <person name="Prion F."/>
            <person name="Qin B."/>
            <person name="Qu C."/>
            <person name="Retzel E.F."/>
            <person name="Riddle C."/>
            <person name="Sallet E."/>
            <person name="Samain S."/>
            <person name="Samson N."/>
            <person name="Sanders I."/>
            <person name="Saurat O."/>
            <person name="Scarpelli C."/>
            <person name="Schiex T."/>
            <person name="Segurens B."/>
            <person name="Severin A.J."/>
            <person name="Sherrier D.J."/>
            <person name="Shi R."/>
            <person name="Sims S."/>
            <person name="Singer S.R."/>
            <person name="Sinharoy S."/>
            <person name="Sterck L."/>
            <person name="Viollet A."/>
            <person name="Wang B.B."/>
            <person name="Wang K."/>
            <person name="Wang M."/>
            <person name="Wang X."/>
            <person name="Warfsmann J."/>
            <person name="Weissenbach J."/>
            <person name="White D.D."/>
            <person name="White J.D."/>
            <person name="Wiley G.B."/>
            <person name="Wincker P."/>
            <person name="Xing Y."/>
            <person name="Yang L."/>
            <person name="Yao Z."/>
            <person name="Ying F."/>
            <person name="Zhai J."/>
            <person name="Zhou L."/>
            <person name="Zuber A."/>
            <person name="Denarie J."/>
            <person name="Dixon R.A."/>
            <person name="May G.D."/>
            <person name="Schwartz D.C."/>
            <person name="Rogers J."/>
            <person name="Quetier F."/>
            <person name="Town C.D."/>
            <person name="Roe B.A."/>
        </authorList>
    </citation>
    <scope>NUCLEOTIDE SEQUENCE [LARGE SCALE GENOMIC DNA]</scope>
    <source>
        <strain evidence="2">A17</strain>
        <strain evidence="4 5">cv. Jemalong A17</strain>
    </source>
</reference>
<keyword evidence="1" id="KW-1133">Transmembrane helix</keyword>
<organism evidence="2 5">
    <name type="scientific">Medicago truncatula</name>
    <name type="common">Barrel medic</name>
    <name type="synonym">Medicago tribuloides</name>
    <dbReference type="NCBI Taxonomy" id="3880"/>
    <lineage>
        <taxon>Eukaryota</taxon>
        <taxon>Viridiplantae</taxon>
        <taxon>Streptophyta</taxon>
        <taxon>Embryophyta</taxon>
        <taxon>Tracheophyta</taxon>
        <taxon>Spermatophyta</taxon>
        <taxon>Magnoliopsida</taxon>
        <taxon>eudicotyledons</taxon>
        <taxon>Gunneridae</taxon>
        <taxon>Pentapetalae</taxon>
        <taxon>rosids</taxon>
        <taxon>fabids</taxon>
        <taxon>Fabales</taxon>
        <taxon>Fabaceae</taxon>
        <taxon>Papilionoideae</taxon>
        <taxon>50 kb inversion clade</taxon>
        <taxon>NPAAA clade</taxon>
        <taxon>Hologalegina</taxon>
        <taxon>IRL clade</taxon>
        <taxon>Trifolieae</taxon>
        <taxon>Medicago</taxon>
    </lineage>
</organism>
<proteinExistence type="predicted"/>
<keyword evidence="1" id="KW-0472">Membrane</keyword>
<keyword evidence="1 2" id="KW-0812">Transmembrane</keyword>
<dbReference type="AlphaFoldDB" id="A0A072UAI8"/>
<keyword evidence="5" id="KW-1185">Reference proteome</keyword>
<reference evidence="2 5" key="2">
    <citation type="journal article" date="2014" name="BMC Genomics">
        <title>An improved genome release (version Mt4.0) for the model legume Medicago truncatula.</title>
        <authorList>
            <person name="Tang H."/>
            <person name="Krishnakumar V."/>
            <person name="Bidwell S."/>
            <person name="Rosen B."/>
            <person name="Chan A."/>
            <person name="Zhou S."/>
            <person name="Gentzbittel L."/>
            <person name="Childs K.L."/>
            <person name="Yandell M."/>
            <person name="Gundlach H."/>
            <person name="Mayer K.F."/>
            <person name="Schwartz D.C."/>
            <person name="Town C.D."/>
        </authorList>
    </citation>
    <scope>GENOME REANNOTATION</scope>
    <source>
        <strain evidence="2">A17</strain>
        <strain evidence="4 5">cv. Jemalong A17</strain>
    </source>
</reference>
<evidence type="ECO:0000313" key="4">
    <source>
        <dbReference type="EnsemblPlants" id="KEH26113"/>
    </source>
</evidence>
<evidence type="ECO:0000313" key="2">
    <source>
        <dbReference type="EMBL" id="KEH26113.1"/>
    </source>
</evidence>
<protein>
    <submittedName>
        <fullName evidence="2">Transmembrane protein, putative</fullName>
    </submittedName>
</protein>